<dbReference type="GO" id="GO:0005737">
    <property type="term" value="C:cytoplasm"/>
    <property type="evidence" value="ECO:0007669"/>
    <property type="project" value="TreeGrafter"/>
</dbReference>
<reference evidence="2" key="1">
    <citation type="submission" date="2017-05" db="UniProtKB">
        <authorList>
            <consortium name="EnsemblMetazoa"/>
        </authorList>
    </citation>
    <scope>IDENTIFICATION</scope>
</reference>
<dbReference type="Pfam" id="PF04669">
    <property type="entry name" value="PBDC1"/>
    <property type="match status" value="1"/>
</dbReference>
<dbReference type="InterPro" id="IPR008476">
    <property type="entry name" value="PBDC1_metazoa/fungi"/>
</dbReference>
<dbReference type="OrthoDB" id="10248897at2759"/>
<proteinExistence type="predicted"/>
<name>A0A1X7VQ16_AMPQE</name>
<dbReference type="PANTHER" id="PTHR13410:SF9">
    <property type="entry name" value="PROTEIN PBDC1"/>
    <property type="match status" value="1"/>
</dbReference>
<dbReference type="InterPro" id="IPR023139">
    <property type="entry name" value="PBDC1-like_dom_sf"/>
</dbReference>
<dbReference type="STRING" id="400682.A0A1X7VQ16"/>
<accession>A0A1X7VQ16</accession>
<protein>
    <recommendedName>
        <fullName evidence="1">Polysaccharide biosynthesis domain-containing protein</fullName>
    </recommendedName>
</protein>
<dbReference type="InterPro" id="IPR021148">
    <property type="entry name" value="Polysacc_synth_dom"/>
</dbReference>
<dbReference type="Gene3D" id="1.10.3560.10">
    <property type="entry name" value="yst0336 like domain"/>
    <property type="match status" value="1"/>
</dbReference>
<sequence length="171" mass="19447">MRQVTCVFKAKNMEEQLAGLGIEGSMAAASAISSNAENYTNNPMIEQLWAIKAIKYAETHMRLLKAADAKSLSLTKYDDEMYQKLQEDFSDIDVKCLDPDSIKSAEAKERWRPFCNSYEEMIQDFNFGTLLRIDPSKDYSEDNTILVPRAQFIAIEVARNRLGLNSVHHSQ</sequence>
<evidence type="ECO:0000313" key="2">
    <source>
        <dbReference type="EnsemblMetazoa" id="Aqu2.1.41954_001"/>
    </source>
</evidence>
<organism evidence="2">
    <name type="scientific">Amphimedon queenslandica</name>
    <name type="common">Sponge</name>
    <dbReference type="NCBI Taxonomy" id="400682"/>
    <lineage>
        <taxon>Eukaryota</taxon>
        <taxon>Metazoa</taxon>
        <taxon>Porifera</taxon>
        <taxon>Demospongiae</taxon>
        <taxon>Heteroscleromorpha</taxon>
        <taxon>Haplosclerida</taxon>
        <taxon>Niphatidae</taxon>
        <taxon>Amphimedon</taxon>
    </lineage>
</organism>
<feature type="domain" description="Polysaccharide biosynthesis" evidence="1">
    <location>
        <begin position="45"/>
        <end position="168"/>
    </location>
</feature>
<dbReference type="eggNOG" id="KOG4093">
    <property type="taxonomic scope" value="Eukaryota"/>
</dbReference>
<dbReference type="OMA" id="IQFYAFE"/>
<dbReference type="InParanoid" id="A0A1X7VQ16"/>
<dbReference type="EnsemblMetazoa" id="Aqu2.1.41954_001">
    <property type="protein sequence ID" value="Aqu2.1.41954_001"/>
    <property type="gene ID" value="Aqu2.1.41954"/>
</dbReference>
<dbReference type="PANTHER" id="PTHR13410">
    <property type="entry name" value="PROTEIN PBDC1"/>
    <property type="match status" value="1"/>
</dbReference>
<evidence type="ECO:0000259" key="1">
    <source>
        <dbReference type="Pfam" id="PF04669"/>
    </source>
</evidence>
<dbReference type="AlphaFoldDB" id="A0A1X7VQ16"/>